<dbReference type="AlphaFoldDB" id="Q0CAB8"/>
<sequence>MSRKSFARVPDGVEQTPTPFVLRVNDDSLREFHQLLALSKIGPPTWEASQTDRRFGITREWLVNAKSVWLNQFNWAPI</sequence>
<proteinExistence type="predicted"/>
<dbReference type="EMBL" id="CH476607">
    <property type="protein sequence ID" value="EAU30503.1"/>
    <property type="molecule type" value="Genomic_DNA"/>
</dbReference>
<organism evidence="2 3">
    <name type="scientific">Aspergillus terreus (strain NIH 2624 / FGSC A1156)</name>
    <dbReference type="NCBI Taxonomy" id="341663"/>
    <lineage>
        <taxon>Eukaryota</taxon>
        <taxon>Fungi</taxon>
        <taxon>Dikarya</taxon>
        <taxon>Ascomycota</taxon>
        <taxon>Pezizomycotina</taxon>
        <taxon>Eurotiomycetes</taxon>
        <taxon>Eurotiomycetidae</taxon>
        <taxon>Eurotiales</taxon>
        <taxon>Aspergillaceae</taxon>
        <taxon>Aspergillus</taxon>
        <taxon>Aspergillus subgen. Circumdati</taxon>
    </lineage>
</organism>
<name>Q0CAB8_ASPTN</name>
<protein>
    <recommendedName>
        <fullName evidence="1">Epoxide hydrolase N-terminal domain-containing protein</fullName>
    </recommendedName>
</protein>
<dbReference type="RefSeq" id="XP_001217988.1">
    <property type="nucleotide sequence ID" value="XM_001217987.1"/>
</dbReference>
<dbReference type="VEuPathDB" id="FungiDB:ATEG_09366"/>
<dbReference type="SUPFAM" id="SSF53474">
    <property type="entry name" value="alpha/beta-Hydrolases"/>
    <property type="match status" value="1"/>
</dbReference>
<feature type="domain" description="Epoxide hydrolase N-terminal" evidence="1">
    <location>
        <begin position="18"/>
        <end position="76"/>
    </location>
</feature>
<reference evidence="3" key="1">
    <citation type="submission" date="2005-09" db="EMBL/GenBank/DDBJ databases">
        <title>Annotation of the Aspergillus terreus NIH2624 genome.</title>
        <authorList>
            <person name="Birren B.W."/>
            <person name="Lander E.S."/>
            <person name="Galagan J.E."/>
            <person name="Nusbaum C."/>
            <person name="Devon K."/>
            <person name="Henn M."/>
            <person name="Ma L.-J."/>
            <person name="Jaffe D.B."/>
            <person name="Butler J."/>
            <person name="Alvarez P."/>
            <person name="Gnerre S."/>
            <person name="Grabherr M."/>
            <person name="Kleber M."/>
            <person name="Mauceli E.W."/>
            <person name="Brockman W."/>
            <person name="Rounsley S."/>
            <person name="Young S.K."/>
            <person name="LaButti K."/>
            <person name="Pushparaj V."/>
            <person name="DeCaprio D."/>
            <person name="Crawford M."/>
            <person name="Koehrsen M."/>
            <person name="Engels R."/>
            <person name="Montgomery P."/>
            <person name="Pearson M."/>
            <person name="Howarth C."/>
            <person name="Larson L."/>
            <person name="Luoma S."/>
            <person name="White J."/>
            <person name="Alvarado L."/>
            <person name="Kodira C.D."/>
            <person name="Zeng Q."/>
            <person name="Oleary S."/>
            <person name="Yandava C."/>
            <person name="Denning D.W."/>
            <person name="Nierman W.C."/>
            <person name="Milne T."/>
            <person name="Madden K."/>
        </authorList>
    </citation>
    <scope>NUCLEOTIDE SEQUENCE [LARGE SCALE GENOMIC DNA]</scope>
    <source>
        <strain evidence="3">NIH 2624 / FGSC A1156</strain>
    </source>
</reference>
<evidence type="ECO:0000313" key="2">
    <source>
        <dbReference type="EMBL" id="EAU30503.1"/>
    </source>
</evidence>
<evidence type="ECO:0000313" key="3">
    <source>
        <dbReference type="Proteomes" id="UP000007963"/>
    </source>
</evidence>
<dbReference type="GeneID" id="4354015"/>
<dbReference type="OrthoDB" id="7130006at2759"/>
<dbReference type="InterPro" id="IPR010497">
    <property type="entry name" value="Epoxide_hydro_N"/>
</dbReference>
<evidence type="ECO:0000259" key="1">
    <source>
        <dbReference type="Pfam" id="PF06441"/>
    </source>
</evidence>
<dbReference type="Pfam" id="PF06441">
    <property type="entry name" value="EHN"/>
    <property type="match status" value="1"/>
</dbReference>
<gene>
    <name evidence="2" type="ORF">ATEG_09366</name>
</gene>
<dbReference type="STRING" id="341663.Q0CAB8"/>
<accession>Q0CAB8</accession>
<dbReference type="Proteomes" id="UP000007963">
    <property type="component" value="Unassembled WGS sequence"/>
</dbReference>
<dbReference type="HOGENOM" id="CLU_2621616_0_0_1"/>
<dbReference type="Gene3D" id="3.40.50.1820">
    <property type="entry name" value="alpha/beta hydrolase"/>
    <property type="match status" value="1"/>
</dbReference>
<dbReference type="InterPro" id="IPR029058">
    <property type="entry name" value="AB_hydrolase_fold"/>
</dbReference>